<name>A0ABS3RFN7_9ACTN</name>
<dbReference type="RefSeq" id="WP_208274059.1">
    <property type="nucleotide sequence ID" value="NZ_BAAAGM010000139.1"/>
</dbReference>
<organism evidence="2 3">
    <name type="scientific">Actinomadura nitritigenes</name>
    <dbReference type="NCBI Taxonomy" id="134602"/>
    <lineage>
        <taxon>Bacteria</taxon>
        <taxon>Bacillati</taxon>
        <taxon>Actinomycetota</taxon>
        <taxon>Actinomycetes</taxon>
        <taxon>Streptosporangiales</taxon>
        <taxon>Thermomonosporaceae</taxon>
        <taxon>Actinomadura</taxon>
    </lineage>
</organism>
<evidence type="ECO:0008006" key="4">
    <source>
        <dbReference type="Google" id="ProtNLM"/>
    </source>
</evidence>
<protein>
    <recommendedName>
        <fullName evidence="4">Aa3-type cytochrome c oxidase subunit IV</fullName>
    </recommendedName>
</protein>
<accession>A0ABS3RFN7</accession>
<dbReference type="Proteomes" id="UP000666915">
    <property type="component" value="Unassembled WGS sequence"/>
</dbReference>
<proteinExistence type="predicted"/>
<sequence>MDRDAGVAPDRTGSDERMTMKGEYLGLMRGLAGGMAVAVVAVCAVIAVVFLIVS</sequence>
<dbReference type="EMBL" id="JAGEOK010000060">
    <property type="protein sequence ID" value="MBO2445056.1"/>
    <property type="molecule type" value="Genomic_DNA"/>
</dbReference>
<reference evidence="2 3" key="1">
    <citation type="submission" date="2021-03" db="EMBL/GenBank/DDBJ databases">
        <authorList>
            <person name="Kanchanasin P."/>
            <person name="Saeng-In P."/>
            <person name="Phongsopitanun W."/>
            <person name="Yuki M."/>
            <person name="Kudo T."/>
            <person name="Ohkuma M."/>
            <person name="Tanasupawat S."/>
        </authorList>
    </citation>
    <scope>NUCLEOTIDE SEQUENCE [LARGE SCALE GENOMIC DNA]</scope>
    <source>
        <strain evidence="2 3">L46</strain>
    </source>
</reference>
<evidence type="ECO:0000256" key="1">
    <source>
        <dbReference type="SAM" id="Phobius"/>
    </source>
</evidence>
<gene>
    <name evidence="2" type="ORF">J4557_46890</name>
</gene>
<keyword evidence="1" id="KW-0812">Transmembrane</keyword>
<comment type="caution">
    <text evidence="2">The sequence shown here is derived from an EMBL/GenBank/DDBJ whole genome shotgun (WGS) entry which is preliminary data.</text>
</comment>
<evidence type="ECO:0000313" key="2">
    <source>
        <dbReference type="EMBL" id="MBO2445056.1"/>
    </source>
</evidence>
<keyword evidence="1" id="KW-1133">Transmembrane helix</keyword>
<keyword evidence="3" id="KW-1185">Reference proteome</keyword>
<evidence type="ECO:0000313" key="3">
    <source>
        <dbReference type="Proteomes" id="UP000666915"/>
    </source>
</evidence>
<keyword evidence="1" id="KW-0472">Membrane</keyword>
<feature type="transmembrane region" description="Helical" evidence="1">
    <location>
        <begin position="30"/>
        <end position="53"/>
    </location>
</feature>